<feature type="compositionally biased region" description="Acidic residues" evidence="1">
    <location>
        <begin position="50"/>
        <end position="63"/>
    </location>
</feature>
<comment type="caution">
    <text evidence="2">The sequence shown here is derived from an EMBL/GenBank/DDBJ whole genome shotgun (WGS) entry which is preliminary data.</text>
</comment>
<gene>
    <name evidence="2" type="ORF">C447_10940</name>
</gene>
<evidence type="ECO:0000256" key="1">
    <source>
        <dbReference type="SAM" id="MobiDB-lite"/>
    </source>
</evidence>
<reference evidence="2 3" key="1">
    <citation type="journal article" date="2014" name="PLoS Genet.">
        <title>Phylogenetically driven sequencing of extremely halophilic archaea reveals strategies for static and dynamic osmo-response.</title>
        <authorList>
            <person name="Becker E.A."/>
            <person name="Seitzer P.M."/>
            <person name="Tritt A."/>
            <person name="Larsen D."/>
            <person name="Krusor M."/>
            <person name="Yao A.I."/>
            <person name="Wu D."/>
            <person name="Madern D."/>
            <person name="Eisen J.A."/>
            <person name="Darling A.E."/>
            <person name="Facciotti M.T."/>
        </authorList>
    </citation>
    <scope>NUCLEOTIDE SEQUENCE [LARGE SCALE GENOMIC DNA]</scope>
    <source>
        <strain evidence="2 3">100A6</strain>
    </source>
</reference>
<dbReference type="OrthoDB" id="306312at2157"/>
<feature type="compositionally biased region" description="Basic and acidic residues" evidence="1">
    <location>
        <begin position="16"/>
        <end position="29"/>
    </location>
</feature>
<evidence type="ECO:0000313" key="2">
    <source>
        <dbReference type="EMBL" id="EMA37947.1"/>
    </source>
</evidence>
<sequence>MSNESNRNETPNRAMKSVDHTHPDTDRPFGDQVVFARGPVVAADGGREADVDEAEETDADEDEAVRMKDVDHEPPNDADANRVFERGREGRDGDR</sequence>
<dbReference type="Pfam" id="PF25951">
    <property type="entry name" value="DUF7989"/>
    <property type="match status" value="1"/>
</dbReference>
<accession>M0LWJ3</accession>
<organism evidence="2 3">
    <name type="scientific">Halococcus hamelinensis 100A6</name>
    <dbReference type="NCBI Taxonomy" id="1132509"/>
    <lineage>
        <taxon>Archaea</taxon>
        <taxon>Methanobacteriati</taxon>
        <taxon>Methanobacteriota</taxon>
        <taxon>Stenosarchaea group</taxon>
        <taxon>Halobacteria</taxon>
        <taxon>Halobacteriales</taxon>
        <taxon>Halococcaceae</taxon>
        <taxon>Halococcus</taxon>
    </lineage>
</organism>
<name>M0LWJ3_9EURY</name>
<dbReference type="PATRIC" id="fig|1132509.6.peg.2471"/>
<protein>
    <submittedName>
        <fullName evidence="2">Uncharacterized protein</fullName>
    </submittedName>
</protein>
<dbReference type="InterPro" id="IPR058742">
    <property type="entry name" value="DUF7989"/>
</dbReference>
<keyword evidence="3" id="KW-1185">Reference proteome</keyword>
<feature type="compositionally biased region" description="Basic and acidic residues" evidence="1">
    <location>
        <begin position="64"/>
        <end position="95"/>
    </location>
</feature>
<dbReference type="RefSeq" id="WP_007693805.1">
    <property type="nucleotide sequence ID" value="NZ_AJRK01000360.1"/>
</dbReference>
<feature type="region of interest" description="Disordered" evidence="1">
    <location>
        <begin position="1"/>
        <end position="95"/>
    </location>
</feature>
<dbReference type="eggNOG" id="arCOG09024">
    <property type="taxonomic scope" value="Archaea"/>
</dbReference>
<evidence type="ECO:0000313" key="3">
    <source>
        <dbReference type="Proteomes" id="UP000011566"/>
    </source>
</evidence>
<dbReference type="Proteomes" id="UP000011566">
    <property type="component" value="Unassembled WGS sequence"/>
</dbReference>
<proteinExistence type="predicted"/>
<dbReference type="EMBL" id="AOMB01000032">
    <property type="protein sequence ID" value="EMA37947.1"/>
    <property type="molecule type" value="Genomic_DNA"/>
</dbReference>
<dbReference type="AlphaFoldDB" id="M0LWJ3"/>
<feature type="compositionally biased region" description="Polar residues" evidence="1">
    <location>
        <begin position="1"/>
        <end position="11"/>
    </location>
</feature>